<evidence type="ECO:0000313" key="3">
    <source>
        <dbReference type="Proteomes" id="UP000283255"/>
    </source>
</evidence>
<feature type="compositionally biased region" description="Basic residues" evidence="1">
    <location>
        <begin position="38"/>
        <end position="50"/>
    </location>
</feature>
<keyword evidence="3" id="KW-1185">Reference proteome</keyword>
<accession>A0A418YDA9</accession>
<dbReference type="EMBL" id="QZCH01000016">
    <property type="protein sequence ID" value="RJG42513.1"/>
    <property type="molecule type" value="Genomic_DNA"/>
</dbReference>
<protein>
    <submittedName>
        <fullName evidence="2">Uncharacterized protein</fullName>
    </submittedName>
</protein>
<evidence type="ECO:0000256" key="1">
    <source>
        <dbReference type="SAM" id="MobiDB-lite"/>
    </source>
</evidence>
<dbReference type="AlphaFoldDB" id="A0A418YDA9"/>
<proteinExistence type="predicted"/>
<sequence>MAGQSLVNNVLSAPRIVVKDKDSTMNINKTEAGEKLTKKDRKHIKTQAKGKHTDKGKVTRRPEHDGDIDLFV</sequence>
<evidence type="ECO:0000313" key="2">
    <source>
        <dbReference type="EMBL" id="RJG42513.1"/>
    </source>
</evidence>
<dbReference type="RefSeq" id="WP_119911140.1">
    <property type="nucleotide sequence ID" value="NZ_QZCH01000016.1"/>
</dbReference>
<name>A0A418YDA9_9GAMM</name>
<gene>
    <name evidence="2" type="ORF">D1Z90_12670</name>
</gene>
<reference evidence="2 3" key="1">
    <citation type="submission" date="2018-09" db="EMBL/GenBank/DDBJ databases">
        <authorList>
            <person name="Wang F."/>
        </authorList>
    </citation>
    <scope>NUCLEOTIDE SEQUENCE [LARGE SCALE GENOMIC DNA]</scope>
    <source>
        <strain evidence="2 3">PLHSC7-2</strain>
    </source>
</reference>
<comment type="caution">
    <text evidence="2">The sequence shown here is derived from an EMBL/GenBank/DDBJ whole genome shotgun (WGS) entry which is preliminary data.</text>
</comment>
<reference evidence="2 3" key="2">
    <citation type="submission" date="2019-01" db="EMBL/GenBank/DDBJ databases">
        <title>Motilimonas pumilus sp. nov., isolated from the gut of sea cucumber (Apostichopus japonicus).</title>
        <authorList>
            <person name="Wang F.-Q."/>
            <person name="Ren L.-H."/>
            <person name="Lin Y.-W."/>
            <person name="Sun G.-H."/>
            <person name="Du Z.-J."/>
            <person name="Zhao J.-X."/>
            <person name="Liu X.-J."/>
            <person name="Liu L.-J."/>
        </authorList>
    </citation>
    <scope>NUCLEOTIDE SEQUENCE [LARGE SCALE GENOMIC DNA]</scope>
    <source>
        <strain evidence="2 3">PLHSC7-2</strain>
    </source>
</reference>
<feature type="region of interest" description="Disordered" evidence="1">
    <location>
        <begin position="32"/>
        <end position="72"/>
    </location>
</feature>
<organism evidence="2 3">
    <name type="scientific">Motilimonas pumila</name>
    <dbReference type="NCBI Taxonomy" id="2303987"/>
    <lineage>
        <taxon>Bacteria</taxon>
        <taxon>Pseudomonadati</taxon>
        <taxon>Pseudomonadota</taxon>
        <taxon>Gammaproteobacteria</taxon>
        <taxon>Alteromonadales</taxon>
        <taxon>Alteromonadales genera incertae sedis</taxon>
        <taxon>Motilimonas</taxon>
    </lineage>
</organism>
<feature type="compositionally biased region" description="Basic and acidic residues" evidence="1">
    <location>
        <begin position="51"/>
        <end position="72"/>
    </location>
</feature>
<dbReference type="Proteomes" id="UP000283255">
    <property type="component" value="Unassembled WGS sequence"/>
</dbReference>